<dbReference type="Pfam" id="PF26292">
    <property type="entry name" value="PUA_elF2D"/>
    <property type="match status" value="1"/>
</dbReference>
<proteinExistence type="predicted"/>
<dbReference type="CDD" id="cd21156">
    <property type="entry name" value="PUA_eIF2d-like"/>
    <property type="match status" value="1"/>
</dbReference>
<keyword evidence="1" id="KW-0963">Cytoplasm</keyword>
<dbReference type="GO" id="GO:0001731">
    <property type="term" value="P:formation of translation preinitiation complex"/>
    <property type="evidence" value="ECO:0007669"/>
    <property type="project" value="InterPro"/>
</dbReference>
<dbReference type="InterPro" id="IPR048248">
    <property type="entry name" value="PUA_eIF2d-like"/>
</dbReference>
<dbReference type="InterPro" id="IPR039759">
    <property type="entry name" value="eIF2D_SUI1"/>
</dbReference>
<dbReference type="Pfam" id="PF17832">
    <property type="entry name" value="Pre-PUA"/>
    <property type="match status" value="1"/>
</dbReference>
<dbReference type="InterPro" id="IPR004521">
    <property type="entry name" value="Uncharacterised_CHP00451"/>
</dbReference>
<dbReference type="AlphaFoldDB" id="A0A1Y1M779"/>
<dbReference type="Gene3D" id="3.10.400.20">
    <property type="match status" value="1"/>
</dbReference>
<feature type="domain" description="SUI1" evidence="2">
    <location>
        <begin position="458"/>
        <end position="523"/>
    </location>
</feature>
<dbReference type="InterPro" id="IPR015947">
    <property type="entry name" value="PUA-like_sf"/>
</dbReference>
<dbReference type="InterPro" id="IPR057429">
    <property type="entry name" value="WH_eIF2D"/>
</dbReference>
<sequence>MFLKPFKMRSTHQLNKTERRELKKFCIKSFPLISDCNFYEDWITRKDRVTICKLLTYGGEFVNAYLVNQVPLFFEYDEQLFPTVYFLWRHPDALLYFTTHSQVVRKLQNGADLMLPGLCPEIYSSLSIATFERGTKLFVNTSNNKAAVAVGVTADSASVLRSCKVGKCAIIYHSFDDFLCKINNMPTSPIPQLGPSQLPIPSLQMLQPVLEEPNTQSTSNETPTSPNEEANIKAMDDLLLRCLLVAMKFTKDIKIPMLVSTFCNTYIKEACPAADIKKSSYGRITAFLQKCAKDELISLSKKGHIYVITEFNYDHQLVKEFEYNSEQEPKISVPTQEKPKSMTVRDVYFITQPVLPLFQKMGMRPGTAVSVPQIDEAIKDYLKTHNLALQGNQLDFSAIDITDFIKSLLPKEGIILTYLDLKKRILDRMTKGHTLKIGDVETTKKGELEPIKITTAFRSNKCVTLVNNAEQYTINLLTLAKECQIGKATGAKVNPGVRPSIGNELQLQGNQITFLKNLLTSKYGVPENCIVSSQKKK</sequence>
<dbReference type="SUPFAM" id="SSF88697">
    <property type="entry name" value="PUA domain-like"/>
    <property type="match status" value="1"/>
</dbReference>
<dbReference type="InterPro" id="IPR001950">
    <property type="entry name" value="SUI1"/>
</dbReference>
<accession>A0A1Y1M779</accession>
<organism evidence="3">
    <name type="scientific">Photinus pyralis</name>
    <name type="common">Common eastern firefly</name>
    <name type="synonym">Lampyris pyralis</name>
    <dbReference type="NCBI Taxonomy" id="7054"/>
    <lineage>
        <taxon>Eukaryota</taxon>
        <taxon>Metazoa</taxon>
        <taxon>Ecdysozoa</taxon>
        <taxon>Arthropoda</taxon>
        <taxon>Hexapoda</taxon>
        <taxon>Insecta</taxon>
        <taxon>Pterygota</taxon>
        <taxon>Neoptera</taxon>
        <taxon>Endopterygota</taxon>
        <taxon>Coleoptera</taxon>
        <taxon>Polyphaga</taxon>
        <taxon>Elateriformia</taxon>
        <taxon>Elateroidea</taxon>
        <taxon>Lampyridae</taxon>
        <taxon>Lampyrinae</taxon>
        <taxon>Photinus</taxon>
    </lineage>
</organism>
<dbReference type="InterPro" id="IPR041366">
    <property type="entry name" value="Pre-PUA"/>
</dbReference>
<dbReference type="InterPro" id="IPR039757">
    <property type="entry name" value="EIF2D"/>
</dbReference>
<evidence type="ECO:0000256" key="1">
    <source>
        <dbReference type="ARBA" id="ARBA00022490"/>
    </source>
</evidence>
<name>A0A1Y1M779_PHOPY</name>
<dbReference type="GO" id="GO:0003723">
    <property type="term" value="F:RNA binding"/>
    <property type="evidence" value="ECO:0007669"/>
    <property type="project" value="InterPro"/>
</dbReference>
<dbReference type="Gene3D" id="3.30.780.10">
    <property type="entry name" value="SUI1-like domain"/>
    <property type="match status" value="1"/>
</dbReference>
<dbReference type="InterPro" id="IPR036877">
    <property type="entry name" value="SUI1_dom_sf"/>
</dbReference>
<evidence type="ECO:0000259" key="2">
    <source>
        <dbReference type="PROSITE" id="PS50296"/>
    </source>
</evidence>
<dbReference type="CDD" id="cd11608">
    <property type="entry name" value="eIF2D_C"/>
    <property type="match status" value="1"/>
</dbReference>
<dbReference type="EMBL" id="GEZM01038252">
    <property type="protein sequence ID" value="JAV81689.1"/>
    <property type="molecule type" value="Transcribed_RNA"/>
</dbReference>
<dbReference type="SUPFAM" id="SSF55159">
    <property type="entry name" value="eIF1-like"/>
    <property type="match status" value="1"/>
</dbReference>
<dbReference type="PROSITE" id="PS50296">
    <property type="entry name" value="SUI1"/>
    <property type="match status" value="1"/>
</dbReference>
<dbReference type="GO" id="GO:0003743">
    <property type="term" value="F:translation initiation factor activity"/>
    <property type="evidence" value="ECO:0007669"/>
    <property type="project" value="InterPro"/>
</dbReference>
<dbReference type="Pfam" id="PF25304">
    <property type="entry name" value="WHD_eIF2D"/>
    <property type="match status" value="1"/>
</dbReference>
<dbReference type="PANTHER" id="PTHR12217">
    <property type="entry name" value="EUKARYOTIC TRANSLATION INITIATION FACTOR 2D"/>
    <property type="match status" value="1"/>
</dbReference>
<dbReference type="NCBIfam" id="TIGR00451">
    <property type="entry name" value="unchar_dom_2"/>
    <property type="match status" value="1"/>
</dbReference>
<dbReference type="PROSITE" id="PS50890">
    <property type="entry name" value="PUA"/>
    <property type="match status" value="1"/>
</dbReference>
<dbReference type="PANTHER" id="PTHR12217:SF4">
    <property type="entry name" value="EUKARYOTIC TRANSLATION INITIATION FACTOR 2D"/>
    <property type="match status" value="1"/>
</dbReference>
<dbReference type="Pfam" id="PF01253">
    <property type="entry name" value="SUI1"/>
    <property type="match status" value="1"/>
</dbReference>
<protein>
    <recommendedName>
        <fullName evidence="2">SUI1 domain-containing protein</fullName>
    </recommendedName>
</protein>
<evidence type="ECO:0000313" key="3">
    <source>
        <dbReference type="EMBL" id="JAV81689.1"/>
    </source>
</evidence>
<reference evidence="3" key="1">
    <citation type="journal article" date="2016" name="Sci. Rep.">
        <title>Molecular characterization of firefly nuptial gifts: a multi-omics approach sheds light on postcopulatory sexual selection.</title>
        <authorList>
            <person name="Al-Wathiqui N."/>
            <person name="Fallon T.R."/>
            <person name="South A."/>
            <person name="Weng J.K."/>
            <person name="Lewis S.M."/>
        </authorList>
    </citation>
    <scope>NUCLEOTIDE SEQUENCE</scope>
</reference>